<dbReference type="InterPro" id="IPR050905">
    <property type="entry name" value="Plant_NBS-LRR"/>
</dbReference>
<gene>
    <name evidence="7" type="ORF">MANES_10G113900</name>
</gene>
<dbReference type="Pfam" id="PF23598">
    <property type="entry name" value="LRR_14"/>
    <property type="match status" value="1"/>
</dbReference>
<reference evidence="7" key="1">
    <citation type="submission" date="2016-02" db="EMBL/GenBank/DDBJ databases">
        <title>WGS assembly of Manihot esculenta.</title>
        <authorList>
            <person name="Bredeson J.V."/>
            <person name="Prochnik S.E."/>
            <person name="Lyons J.B."/>
            <person name="Schmutz J."/>
            <person name="Grimwood J."/>
            <person name="Vrebalov J."/>
            <person name="Bart R.S."/>
            <person name="Amuge T."/>
            <person name="Ferguson M.E."/>
            <person name="Green R."/>
            <person name="Putnam N."/>
            <person name="Stites J."/>
            <person name="Rounsley S."/>
            <person name="Rokhsar D.S."/>
        </authorList>
    </citation>
    <scope>NUCLEOTIDE SEQUENCE [LARGE SCALE GENOMIC DNA]</scope>
    <source>
        <tissue evidence="7">Leaf</tissue>
    </source>
</reference>
<dbReference type="InterPro" id="IPR032675">
    <property type="entry name" value="LRR_dom_sf"/>
</dbReference>
<dbReference type="SUPFAM" id="SSF52540">
    <property type="entry name" value="P-loop containing nucleoside triphosphate hydrolases"/>
    <property type="match status" value="1"/>
</dbReference>
<evidence type="ECO:0000256" key="2">
    <source>
        <dbReference type="ARBA" id="ARBA00022737"/>
    </source>
</evidence>
<dbReference type="SUPFAM" id="SSF52058">
    <property type="entry name" value="L domain-like"/>
    <property type="match status" value="1"/>
</dbReference>
<sequence>MHAESHHSALEPAAMLSDTSLEATAPLSRLIKNDRILNEILSRIGYSKTRIGVYGGAVGKTTLLKSLKFVIWVTVPKVWKLEAVQLEIAKQLPLDDKKSISSWKLMSFLNKVKFLLILAGIHQVISLDFIGIPDPTPENGCNIVLTAVSEEICDRMEVDWKINLEGLLKEFCENAGKIDYSSDLQPLALEVVDLCGYHWHAIFLMSKALKDEYDVCVWNNAIEILRTQPAFPGRDLENIMADVLKFSYSRLPDDTTRRCLKNCALFFENQEIARDSLIDNWMSDDLTDMYSKGQKTFFQDMLALQILNLSGTPIKSLPDSLFGLVNLKRFSLNHCVLLKLLPSGIGNLNCLEVFHLEGTAIVALPREVEQLTNLTSLKVSFREPVSLDHPRKMIPDGVIPQLSKLKNLYIDVSPKDERWKASVESVVLEICTLTTLDTLQFYFPNMKLLSRFNWDSIPISPPLSHFRFTIGDHTSRIICRVPREAELELVRYDKCLKYVNGEGAPKEIKKVLRHASALFLDRNMTIEKLSEFEISNMMQLKCCLAGECDKLQSILDGDQMVIGASEEVVVGFESLECLYIYYAKSLRSICEGRLDNSSFKKLKYLTLHMCPELTIVFTLELLGNLSRLEEFTVDDCSNIRRLVQCKDIENEIKHVLPALKKISLHFLPELDSISDVLSIAPRIKWMSFYYCPNLKNLPISKAFHTELGQIKSEKSWWQALEWQNTEQDSNWKDIFVGVDEGD</sequence>
<feature type="domain" description="NB-ARC" evidence="4">
    <location>
        <begin position="50"/>
        <end position="168"/>
    </location>
</feature>
<evidence type="ECO:0000259" key="6">
    <source>
        <dbReference type="Pfam" id="PF23598"/>
    </source>
</evidence>
<comment type="similarity">
    <text evidence="1">Belongs to the disease resistance NB-LRR family.</text>
</comment>
<dbReference type="InterPro" id="IPR055414">
    <property type="entry name" value="LRR_R13L4/SHOC2-like"/>
</dbReference>
<organism evidence="7">
    <name type="scientific">Manihot esculenta</name>
    <name type="common">Cassava</name>
    <name type="synonym">Jatropha manihot</name>
    <dbReference type="NCBI Taxonomy" id="3983"/>
    <lineage>
        <taxon>Eukaryota</taxon>
        <taxon>Viridiplantae</taxon>
        <taxon>Streptophyta</taxon>
        <taxon>Embryophyta</taxon>
        <taxon>Tracheophyta</taxon>
        <taxon>Spermatophyta</taxon>
        <taxon>Magnoliopsida</taxon>
        <taxon>eudicotyledons</taxon>
        <taxon>Gunneridae</taxon>
        <taxon>Pentapetalae</taxon>
        <taxon>rosids</taxon>
        <taxon>fabids</taxon>
        <taxon>Malpighiales</taxon>
        <taxon>Euphorbiaceae</taxon>
        <taxon>Crotonoideae</taxon>
        <taxon>Manihoteae</taxon>
        <taxon>Manihot</taxon>
    </lineage>
</organism>
<proteinExistence type="inferred from homology"/>
<dbReference type="GO" id="GO:0043531">
    <property type="term" value="F:ADP binding"/>
    <property type="evidence" value="ECO:0007669"/>
    <property type="project" value="InterPro"/>
</dbReference>
<evidence type="ECO:0000256" key="1">
    <source>
        <dbReference type="ARBA" id="ARBA00008894"/>
    </source>
</evidence>
<dbReference type="Gene3D" id="3.80.10.10">
    <property type="entry name" value="Ribonuclease Inhibitor"/>
    <property type="match status" value="2"/>
</dbReference>
<dbReference type="GO" id="GO:0006952">
    <property type="term" value="P:defense response"/>
    <property type="evidence" value="ECO:0007669"/>
    <property type="project" value="UniProtKB-KW"/>
</dbReference>
<feature type="domain" description="Disease resistance R13L4/SHOC-2-like LRR" evidence="6">
    <location>
        <begin position="301"/>
        <end position="466"/>
    </location>
</feature>
<dbReference type="PANTHER" id="PTHR33463">
    <property type="entry name" value="NB-ARC DOMAIN-CONTAINING PROTEIN-RELATED"/>
    <property type="match status" value="1"/>
</dbReference>
<keyword evidence="2" id="KW-0677">Repeat</keyword>
<dbReference type="Gene3D" id="3.40.50.300">
    <property type="entry name" value="P-loop containing nucleotide triphosphate hydrolases"/>
    <property type="match status" value="1"/>
</dbReference>
<name>A0A2C9V5B8_MANES</name>
<protein>
    <submittedName>
        <fullName evidence="7">Uncharacterized protein</fullName>
    </submittedName>
</protein>
<dbReference type="InterPro" id="IPR027417">
    <property type="entry name" value="P-loop_NTPase"/>
</dbReference>
<feature type="domain" description="Disease resistance protein At4g27190-like leucine-rich repeats" evidence="5">
    <location>
        <begin position="584"/>
        <end position="697"/>
    </location>
</feature>
<evidence type="ECO:0000259" key="5">
    <source>
        <dbReference type="Pfam" id="PF23247"/>
    </source>
</evidence>
<dbReference type="Pfam" id="PF23247">
    <property type="entry name" value="LRR_RPS2"/>
    <property type="match status" value="1"/>
</dbReference>
<dbReference type="EMBL" id="CM004396">
    <property type="protein sequence ID" value="OAY39673.1"/>
    <property type="molecule type" value="Genomic_DNA"/>
</dbReference>
<evidence type="ECO:0000256" key="3">
    <source>
        <dbReference type="ARBA" id="ARBA00022821"/>
    </source>
</evidence>
<keyword evidence="3" id="KW-0611">Plant defense</keyword>
<evidence type="ECO:0000313" key="7">
    <source>
        <dbReference type="EMBL" id="OAY39673.1"/>
    </source>
</evidence>
<dbReference type="InterPro" id="IPR002182">
    <property type="entry name" value="NB-ARC"/>
</dbReference>
<dbReference type="Pfam" id="PF00931">
    <property type="entry name" value="NB-ARC"/>
    <property type="match status" value="1"/>
</dbReference>
<dbReference type="InterPro" id="IPR057135">
    <property type="entry name" value="At4g27190-like_LRR"/>
</dbReference>
<accession>A0A2C9V5B8</accession>
<evidence type="ECO:0000259" key="4">
    <source>
        <dbReference type="Pfam" id="PF00931"/>
    </source>
</evidence>
<dbReference type="PANTHER" id="PTHR33463:SF179">
    <property type="entry name" value="NB-ARC DOMAIN-CONTAINING PROTEIN"/>
    <property type="match status" value="1"/>
</dbReference>
<dbReference type="AlphaFoldDB" id="A0A2C9V5B8"/>